<dbReference type="GO" id="GO:0016787">
    <property type="term" value="F:hydrolase activity"/>
    <property type="evidence" value="ECO:0007669"/>
    <property type="project" value="InterPro"/>
</dbReference>
<dbReference type="Pfam" id="PF02872">
    <property type="entry name" value="5_nucleotid_C"/>
    <property type="match status" value="1"/>
</dbReference>
<proteinExistence type="predicted"/>
<dbReference type="Gene3D" id="3.60.21.10">
    <property type="match status" value="1"/>
</dbReference>
<evidence type="ECO:0000259" key="3">
    <source>
        <dbReference type="Pfam" id="PF02872"/>
    </source>
</evidence>
<dbReference type="InterPro" id="IPR029052">
    <property type="entry name" value="Metallo-depent_PP-like"/>
</dbReference>
<name>A0A644WNK8_9ZZZZ</name>
<dbReference type="SUPFAM" id="SSF56300">
    <property type="entry name" value="Metallo-dependent phosphatases"/>
    <property type="match status" value="1"/>
</dbReference>
<evidence type="ECO:0000256" key="1">
    <source>
        <dbReference type="ARBA" id="ARBA00022729"/>
    </source>
</evidence>
<dbReference type="SUPFAM" id="SSF55816">
    <property type="entry name" value="5'-nucleotidase (syn. UDP-sugar hydrolase), C-terminal domain"/>
    <property type="match status" value="1"/>
</dbReference>
<organism evidence="4">
    <name type="scientific">bioreactor metagenome</name>
    <dbReference type="NCBI Taxonomy" id="1076179"/>
    <lineage>
        <taxon>unclassified sequences</taxon>
        <taxon>metagenomes</taxon>
        <taxon>ecological metagenomes</taxon>
    </lineage>
</organism>
<feature type="domain" description="5'-Nucleotidase C-terminal" evidence="3">
    <location>
        <begin position="348"/>
        <end position="509"/>
    </location>
</feature>
<dbReference type="Pfam" id="PF00149">
    <property type="entry name" value="Metallophos"/>
    <property type="match status" value="1"/>
</dbReference>
<dbReference type="PANTHER" id="PTHR11575:SF6">
    <property type="entry name" value="2',3'-CYCLIC-NUCLEOTIDE 2'-PHOSPHODIESTERASE_3'-NUCLEOTIDASE"/>
    <property type="match status" value="1"/>
</dbReference>
<gene>
    <name evidence="4" type="primary">yfkN_8</name>
    <name evidence="4" type="ORF">SDC9_51785</name>
</gene>
<sequence length="580" mass="64975">MNLRLLYSIFLLLLLTLSSCSRKGPADGNYRLEIYATNDLHGRYFNSMYIDNQHHPHSLASVSSFISKQRQESGRENILLLDIGDHLQGDNAAFYYNFVDTTSVHIFASAVNYLEYDAIVVGNHDVEAGHPVYNKLVKELHMPYLAANAIDMSSGKPYFEPYAIIERNGIRIAVIGMTNPNIPNWLSSHLWEGMEFREISESLSYWVEYVRENEAPHIVVAALHAGLGDQENDSKENPARYVASNIPGIDIVFASHDHKITAEKISNGKKEVLLLEGGSRASHLSAAFVDFVVENGIISSIKIEGETIPMKGVDPDIEYLDMFKNEYEAIKNFTNKPVGMLLNDISTIDAYFGPSAFIDMIHTLQLEVSGADISFAAPLSFNVSKKAGQLNFQDLLDIYPYENQLYVITMTGAEVKNYLEYSYSKWVEQYPSASGYMLQINPGGKGDRARFRNIYFNFDSAAGIFYEVDITKGDHERITIKSLANGAPFNLSATYKVAMSSYRASGGGELLLMGAGVPKEQMDQRLVTRHADIRQLLYNKIVERGSIEAIPLNHWKFTPENLVGKLAPKDKATLFIPRIN</sequence>
<protein>
    <submittedName>
        <fullName evidence="4">Trifunctional nucleotide phosphoesterase protein YfkN</fullName>
    </submittedName>
</protein>
<dbReference type="InterPro" id="IPR036907">
    <property type="entry name" value="5'-Nucleotdase_C_sf"/>
</dbReference>
<dbReference type="InterPro" id="IPR006179">
    <property type="entry name" value="5_nucleotidase/apyrase"/>
</dbReference>
<comment type="caution">
    <text evidence="4">The sequence shown here is derived from an EMBL/GenBank/DDBJ whole genome shotgun (WGS) entry which is preliminary data.</text>
</comment>
<dbReference type="GO" id="GO:0030288">
    <property type="term" value="C:outer membrane-bounded periplasmic space"/>
    <property type="evidence" value="ECO:0007669"/>
    <property type="project" value="TreeGrafter"/>
</dbReference>
<dbReference type="InterPro" id="IPR008334">
    <property type="entry name" value="5'-Nucleotdase_C"/>
</dbReference>
<feature type="domain" description="Calcineurin-like phosphoesterase" evidence="2">
    <location>
        <begin position="34"/>
        <end position="259"/>
    </location>
</feature>
<dbReference type="Gene3D" id="3.90.780.10">
    <property type="entry name" value="5'-Nucleotidase, C-terminal domain"/>
    <property type="match status" value="1"/>
</dbReference>
<dbReference type="PANTHER" id="PTHR11575">
    <property type="entry name" value="5'-NUCLEOTIDASE-RELATED"/>
    <property type="match status" value="1"/>
</dbReference>
<accession>A0A644WNK8</accession>
<dbReference type="PRINTS" id="PR01607">
    <property type="entry name" value="APYRASEFAMLY"/>
</dbReference>
<keyword evidence="1" id="KW-0732">Signal</keyword>
<dbReference type="InterPro" id="IPR004843">
    <property type="entry name" value="Calcineurin-like_PHP"/>
</dbReference>
<evidence type="ECO:0000259" key="2">
    <source>
        <dbReference type="Pfam" id="PF00149"/>
    </source>
</evidence>
<reference evidence="4" key="1">
    <citation type="submission" date="2019-08" db="EMBL/GenBank/DDBJ databases">
        <authorList>
            <person name="Kucharzyk K."/>
            <person name="Murdoch R.W."/>
            <person name="Higgins S."/>
            <person name="Loffler F."/>
        </authorList>
    </citation>
    <scope>NUCLEOTIDE SEQUENCE</scope>
</reference>
<evidence type="ECO:0000313" key="4">
    <source>
        <dbReference type="EMBL" id="MPM05495.1"/>
    </source>
</evidence>
<dbReference type="EMBL" id="VSSQ01001137">
    <property type="protein sequence ID" value="MPM05495.1"/>
    <property type="molecule type" value="Genomic_DNA"/>
</dbReference>
<dbReference type="PROSITE" id="PS51257">
    <property type="entry name" value="PROKAR_LIPOPROTEIN"/>
    <property type="match status" value="1"/>
</dbReference>
<dbReference type="GO" id="GO:0009166">
    <property type="term" value="P:nucleotide catabolic process"/>
    <property type="evidence" value="ECO:0007669"/>
    <property type="project" value="InterPro"/>
</dbReference>
<dbReference type="AlphaFoldDB" id="A0A644WNK8"/>